<evidence type="ECO:0000313" key="4">
    <source>
        <dbReference type="Proteomes" id="UP000886520"/>
    </source>
</evidence>
<gene>
    <name evidence="3" type="ORF">GOP47_0009805</name>
</gene>
<comment type="caution">
    <text evidence="3">The sequence shown here is derived from an EMBL/GenBank/DDBJ whole genome shotgun (WGS) entry which is preliminary data.</text>
</comment>
<evidence type="ECO:0000259" key="2">
    <source>
        <dbReference type="Pfam" id="PF23231"/>
    </source>
</evidence>
<keyword evidence="4" id="KW-1185">Reference proteome</keyword>
<accession>A0A9D4ZHK2</accession>
<proteinExistence type="predicted"/>
<dbReference type="Gene3D" id="1.25.40.10">
    <property type="entry name" value="Tetratricopeptide repeat domain"/>
    <property type="match status" value="1"/>
</dbReference>
<dbReference type="Proteomes" id="UP000886520">
    <property type="component" value="Chromosome 9"/>
</dbReference>
<protein>
    <recommendedName>
        <fullName evidence="2">Pre-mRNA-splicing factor Syf1/CRNKL1-like C-terminal HAT-repeats domain-containing protein</fullName>
    </recommendedName>
</protein>
<dbReference type="EMBL" id="JABFUD020000009">
    <property type="protein sequence ID" value="KAI5075729.1"/>
    <property type="molecule type" value="Genomic_DNA"/>
</dbReference>
<dbReference type="InterPro" id="IPR011990">
    <property type="entry name" value="TPR-like_helical_dom_sf"/>
</dbReference>
<dbReference type="OrthoDB" id="439046at2759"/>
<dbReference type="InterPro" id="IPR055430">
    <property type="entry name" value="HAT_Syf1_CNRKL1_C"/>
</dbReference>
<organism evidence="3 4">
    <name type="scientific">Adiantum capillus-veneris</name>
    <name type="common">Maidenhair fern</name>
    <dbReference type="NCBI Taxonomy" id="13818"/>
    <lineage>
        <taxon>Eukaryota</taxon>
        <taxon>Viridiplantae</taxon>
        <taxon>Streptophyta</taxon>
        <taxon>Embryophyta</taxon>
        <taxon>Tracheophyta</taxon>
        <taxon>Polypodiopsida</taxon>
        <taxon>Polypodiidae</taxon>
        <taxon>Polypodiales</taxon>
        <taxon>Pteridineae</taxon>
        <taxon>Pteridaceae</taxon>
        <taxon>Vittarioideae</taxon>
        <taxon>Adiantum</taxon>
    </lineage>
</organism>
<feature type="domain" description="Pre-mRNA-splicing factor Syf1/CRNKL1-like C-terminal HAT-repeats" evidence="2">
    <location>
        <begin position="127"/>
        <end position="219"/>
    </location>
</feature>
<keyword evidence="1" id="KW-0677">Repeat</keyword>
<dbReference type="PANTHER" id="PTHR26312">
    <property type="entry name" value="TETRATRICOPEPTIDE REPEAT PROTEIN 5"/>
    <property type="match status" value="1"/>
</dbReference>
<name>A0A9D4ZHK2_ADICA</name>
<dbReference type="AlphaFoldDB" id="A0A9D4ZHK2"/>
<dbReference type="PANTHER" id="PTHR26312:SF222">
    <property type="entry name" value="EXPRESSED PROTEIN"/>
    <property type="match status" value="1"/>
</dbReference>
<reference evidence="3" key="1">
    <citation type="submission" date="2021-01" db="EMBL/GenBank/DDBJ databases">
        <title>Adiantum capillus-veneris genome.</title>
        <authorList>
            <person name="Fang Y."/>
            <person name="Liao Q."/>
        </authorList>
    </citation>
    <scope>NUCLEOTIDE SEQUENCE</scope>
    <source>
        <strain evidence="3">H3</strain>
        <tissue evidence="3">Leaf</tissue>
    </source>
</reference>
<evidence type="ECO:0000256" key="1">
    <source>
        <dbReference type="ARBA" id="ARBA00022737"/>
    </source>
</evidence>
<sequence>MPRACSDTDLQGLFCVAADHAREEDQNAGQKFKCGCGLEKFSIIEERDQPPTDKGRPTEEDFQSASQVCYGMLASGGFCNASVEIGSASAFVMASRLSASSKADYLSEGNLGCWGGNGRGHDGPIVSSHGEADPSDLYYRKLLQLDPQNPLLLRNYAQYLSETKHDYEKSEEYYERAILACPSDGEVLSTYAKHLWDVHKDVERAADYFDQAVKAAPGDCYVLASHASFLWQSEEDEESIDVSQPVFPTPLSLTASA</sequence>
<dbReference type="Pfam" id="PF23231">
    <property type="entry name" value="HAT_Syf1_CNRKL1_C"/>
    <property type="match status" value="1"/>
</dbReference>
<dbReference type="SUPFAM" id="SSF48452">
    <property type="entry name" value="TPR-like"/>
    <property type="match status" value="1"/>
</dbReference>
<evidence type="ECO:0000313" key="3">
    <source>
        <dbReference type="EMBL" id="KAI5075729.1"/>
    </source>
</evidence>